<dbReference type="PANTHER" id="PTHR47350:SF4">
    <property type="entry name" value="PROTEIN IWS1 HOMOLOG 1"/>
    <property type="match status" value="1"/>
</dbReference>
<proteinExistence type="predicted"/>
<dbReference type="EMBL" id="KZ155839">
    <property type="protein sequence ID" value="OUS41859.1"/>
    <property type="molecule type" value="Genomic_DNA"/>
</dbReference>
<evidence type="ECO:0000256" key="2">
    <source>
        <dbReference type="SAM" id="MobiDB-lite"/>
    </source>
</evidence>
<feature type="region of interest" description="Disordered" evidence="2">
    <location>
        <begin position="1"/>
        <end position="61"/>
    </location>
</feature>
<protein>
    <recommendedName>
        <fullName evidence="3">TFIIS N-terminal domain-containing protein</fullName>
    </recommendedName>
</protein>
<dbReference type="Gene3D" id="1.20.930.10">
    <property type="entry name" value="Conserved domain common to transcription factors TFIIS, elongin A, CRSP70"/>
    <property type="match status" value="1"/>
</dbReference>
<feature type="compositionally biased region" description="Basic and acidic residues" evidence="2">
    <location>
        <begin position="250"/>
        <end position="261"/>
    </location>
</feature>
<feature type="compositionally biased region" description="Acidic residues" evidence="2">
    <location>
        <begin position="476"/>
        <end position="487"/>
    </location>
</feature>
<dbReference type="GO" id="GO:0005634">
    <property type="term" value="C:nucleus"/>
    <property type="evidence" value="ECO:0007669"/>
    <property type="project" value="UniProtKB-SubCell"/>
</dbReference>
<dbReference type="Gene3D" id="2.60.120.620">
    <property type="entry name" value="q2cbj1_9rhob like domain"/>
    <property type="match status" value="1"/>
</dbReference>
<dbReference type="GO" id="GO:0032784">
    <property type="term" value="P:regulation of DNA-templated transcription elongation"/>
    <property type="evidence" value="ECO:0007669"/>
    <property type="project" value="InterPro"/>
</dbReference>
<feature type="compositionally biased region" description="Low complexity" evidence="2">
    <location>
        <begin position="240"/>
        <end position="249"/>
    </location>
</feature>
<gene>
    <name evidence="4" type="ORF">BE221DRAFT_201897</name>
</gene>
<dbReference type="InterPro" id="IPR012668">
    <property type="entry name" value="CHP02466"/>
</dbReference>
<keyword evidence="1" id="KW-0539">Nucleus</keyword>
<reference evidence="4" key="1">
    <citation type="submission" date="2017-04" db="EMBL/GenBank/DDBJ databases">
        <title>Population genomics of picophytoplankton unveils novel chromosome hypervariability.</title>
        <authorList>
            <consortium name="DOE Joint Genome Institute"/>
            <person name="Blanc-Mathieu R."/>
            <person name="Krasovec M."/>
            <person name="Hebrard M."/>
            <person name="Yau S."/>
            <person name="Desgranges E."/>
            <person name="Martin J."/>
            <person name="Schackwitz W."/>
            <person name="Kuo A."/>
            <person name="Salin G."/>
            <person name="Donnadieu C."/>
            <person name="Desdevises Y."/>
            <person name="Sanchez-Ferandin S."/>
            <person name="Moreau H."/>
            <person name="Rivals E."/>
            <person name="Grigoriev I.V."/>
            <person name="Grimsley N."/>
            <person name="Eyre-Walker A."/>
            <person name="Piganeau G."/>
        </authorList>
    </citation>
    <scope>NUCLEOTIDE SEQUENCE [LARGE SCALE GENOMIC DNA]</scope>
    <source>
        <strain evidence="4">RCC 1115</strain>
    </source>
</reference>
<dbReference type="PROSITE" id="PS51319">
    <property type="entry name" value="TFIIS_N"/>
    <property type="match status" value="1"/>
</dbReference>
<feature type="region of interest" description="Disordered" evidence="2">
    <location>
        <begin position="229"/>
        <end position="268"/>
    </location>
</feature>
<dbReference type="Pfam" id="PF08711">
    <property type="entry name" value="Med26"/>
    <property type="match status" value="1"/>
</dbReference>
<dbReference type="InterPro" id="IPR035441">
    <property type="entry name" value="TFIIS/LEDGF_dom_sf"/>
</dbReference>
<comment type="subcellular location">
    <subcellularLocation>
        <location evidence="1">Nucleus</location>
    </subcellularLocation>
</comment>
<evidence type="ECO:0000259" key="3">
    <source>
        <dbReference type="PROSITE" id="PS51319"/>
    </source>
</evidence>
<evidence type="ECO:0000313" key="4">
    <source>
        <dbReference type="EMBL" id="OUS41859.1"/>
    </source>
</evidence>
<name>A0A1Y5HX44_OSTTA</name>
<feature type="compositionally biased region" description="Basic and acidic residues" evidence="2">
    <location>
        <begin position="22"/>
        <end position="32"/>
    </location>
</feature>
<organism evidence="4">
    <name type="scientific">Ostreococcus tauri</name>
    <name type="common">Marine green alga</name>
    <dbReference type="NCBI Taxonomy" id="70448"/>
    <lineage>
        <taxon>Eukaryota</taxon>
        <taxon>Viridiplantae</taxon>
        <taxon>Chlorophyta</taxon>
        <taxon>Mamiellophyceae</taxon>
        <taxon>Mamiellales</taxon>
        <taxon>Bathycoccaceae</taxon>
        <taxon>Ostreococcus</taxon>
    </lineage>
</organism>
<dbReference type="Pfam" id="PF13759">
    <property type="entry name" value="2OG-FeII_Oxy_5"/>
    <property type="match status" value="1"/>
</dbReference>
<feature type="region of interest" description="Disordered" evidence="2">
    <location>
        <begin position="470"/>
        <end position="497"/>
    </location>
</feature>
<dbReference type="InterPro" id="IPR017923">
    <property type="entry name" value="TFIIS_N"/>
</dbReference>
<accession>A0A1Y5HX44</accession>
<dbReference type="PANTHER" id="PTHR47350">
    <property type="entry name" value="PROTEIN IWS1 HOMOLOG 1"/>
    <property type="match status" value="1"/>
</dbReference>
<dbReference type="GO" id="GO:0009742">
    <property type="term" value="P:brassinosteroid mediated signaling pathway"/>
    <property type="evidence" value="ECO:0007669"/>
    <property type="project" value="InterPro"/>
</dbReference>
<dbReference type="eggNOG" id="KOG1793">
    <property type="taxonomic scope" value="Eukaryota"/>
</dbReference>
<feature type="domain" description="TFIIS N-terminal" evidence="3">
    <location>
        <begin position="130"/>
        <end position="213"/>
    </location>
</feature>
<dbReference type="InterPro" id="IPR044204">
    <property type="entry name" value="IWS1/2"/>
</dbReference>
<evidence type="ECO:0000256" key="1">
    <source>
        <dbReference type="PROSITE-ProRule" id="PRU00649"/>
    </source>
</evidence>
<dbReference type="AlphaFoldDB" id="A0A1Y5HX44"/>
<dbReference type="Proteomes" id="UP000195557">
    <property type="component" value="Unassembled WGS sequence"/>
</dbReference>
<sequence length="665" mass="73486">MGDEEYVAPRTAEDDAFIDDDGAAKDDWAKMSDDEEGVGRYASEAEESEDELEKLFAPGGKGKRRRKDEEVARMEVLDFLSKMEIAVEEDARAYAGGKPAVKKLKLLPEVENKLRHVELHEAFLRHGLLNVLHAWLNLLPDGNLPNLTIRTSLIKLIEQLPVSTDQHDRKEELKRSGLGRIILFLSTLPEETPKNRATCKKLVEKWSRPVYELSSHYGDIHVGREVANDAGDRKPKRPKASAVSQQADVAHADDAADEPKYGEPGYRHHAMVPERSTTTYLKQPRLEIDPSEIKARGQTAEQRRVRHLVGKVTKARKKGGQAHLPSVEGRGLVAHADAMDLVKLIAAEDGVHARDASSLVRVDASTARQIPLEALDQRVQPPLEDSLFVSHDVYAVDASPQALITDVRDYIHVFRVREDVREAMARSLVPLALRKFRRGVEDAARALGEAIPGPGSDVSVQRSNRGGYQSYADLLDSSDDEEEDATDDGNAKRRSDIEADGKTSKRFDGDIKWAIVNDIAIEARSRVRAKTQRETCTPRDVYGWLNVNAPGDYNRLHAHDDVDRWSGVVYLAVPDLSRTLEIPLDAGSLGIRAPSALLARSDASATPYFVHAPARGDVVVFSGAALHAVAPFPHPIDVPKSELSSFDVRVPDARASRVSVAFNVD</sequence>